<feature type="non-terminal residue" evidence="1">
    <location>
        <position position="1"/>
    </location>
</feature>
<proteinExistence type="predicted"/>
<dbReference type="Proteomes" id="UP000023152">
    <property type="component" value="Unassembled WGS sequence"/>
</dbReference>
<evidence type="ECO:0000313" key="1">
    <source>
        <dbReference type="EMBL" id="ETO03710.1"/>
    </source>
</evidence>
<dbReference type="OrthoDB" id="660555at2759"/>
<dbReference type="EMBL" id="ASPP01032526">
    <property type="protein sequence ID" value="ETO03710.1"/>
    <property type="molecule type" value="Genomic_DNA"/>
</dbReference>
<evidence type="ECO:0000313" key="2">
    <source>
        <dbReference type="Proteomes" id="UP000023152"/>
    </source>
</evidence>
<dbReference type="AlphaFoldDB" id="X6LSI3"/>
<gene>
    <name evidence="1" type="ORF">RFI_33692</name>
</gene>
<reference evidence="1 2" key="1">
    <citation type="journal article" date="2013" name="Curr. Biol.">
        <title>The Genome of the Foraminiferan Reticulomyxa filosa.</title>
        <authorList>
            <person name="Glockner G."/>
            <person name="Hulsmann N."/>
            <person name="Schleicher M."/>
            <person name="Noegel A.A."/>
            <person name="Eichinger L."/>
            <person name="Gallinger C."/>
            <person name="Pawlowski J."/>
            <person name="Sierra R."/>
            <person name="Euteneuer U."/>
            <person name="Pillet L."/>
            <person name="Moustafa A."/>
            <person name="Platzer M."/>
            <person name="Groth M."/>
            <person name="Szafranski K."/>
            <person name="Schliwa M."/>
        </authorList>
    </citation>
    <scope>NUCLEOTIDE SEQUENCE [LARGE SCALE GENOMIC DNA]</scope>
</reference>
<accession>X6LSI3</accession>
<protein>
    <submittedName>
        <fullName evidence="1">Uncharacterized protein</fullName>
    </submittedName>
</protein>
<comment type="caution">
    <text evidence="1">The sequence shown here is derived from an EMBL/GenBank/DDBJ whole genome shotgun (WGS) entry which is preliminary data.</text>
</comment>
<dbReference type="Gene3D" id="1.20.900.10">
    <property type="entry name" value="Dbl homology (DH) domain"/>
    <property type="match status" value="1"/>
</dbReference>
<organism evidence="1 2">
    <name type="scientific">Reticulomyxa filosa</name>
    <dbReference type="NCBI Taxonomy" id="46433"/>
    <lineage>
        <taxon>Eukaryota</taxon>
        <taxon>Sar</taxon>
        <taxon>Rhizaria</taxon>
        <taxon>Retaria</taxon>
        <taxon>Foraminifera</taxon>
        <taxon>Monothalamids</taxon>
        <taxon>Reticulomyxidae</taxon>
        <taxon>Reticulomyxa</taxon>
    </lineage>
</organism>
<keyword evidence="2" id="KW-1185">Reference proteome</keyword>
<name>X6LSI3_RETFI</name>
<dbReference type="InterPro" id="IPR035899">
    <property type="entry name" value="DBL_dom_sf"/>
</dbReference>
<sequence length="103" mass="12803">KKKKNKKMNKTNKDLTERRKIWDPNGSQLSDLVEQFVPYFRMYQQFSYFVLLDFDEIRNEIPDCKCVNRYMNNYDKAITLMRKLESKQKVAFIFYFFYFIFNF</sequence>